<keyword evidence="3" id="KW-0560">Oxidoreductase</keyword>
<sequence length="233" mass="24902">MRVVLITGGNKGLGYETAKELKNKGYKVYIGSRSEDRGKKAANELGVNCVQIDVTDVETLRNAAHEIREAEGRLDILINNAGISGDVKKVDEVTGADVERVYDTNVFGIVRTIHMFVPLLEQSEQPVIVNVSSGLGSFGMVTDPDTLESKVNSLAYCSSKSAVTMLTVQYAKGLPNMQVNAADPGPTNTDLVGDFSNNSKPASQGVVPIVKLATIDKNGPTGKFIGVDGEMPW</sequence>
<dbReference type="AlphaFoldDB" id="A0AAJ0JQT0"/>
<evidence type="ECO:0000256" key="4">
    <source>
        <dbReference type="RuleBase" id="RU000363"/>
    </source>
</evidence>
<dbReference type="PANTHER" id="PTHR43490">
    <property type="entry name" value="(+)-NEOMENTHOL DEHYDROGENASE"/>
    <property type="match status" value="1"/>
</dbReference>
<dbReference type="PROSITE" id="PS00061">
    <property type="entry name" value="ADH_SHORT"/>
    <property type="match status" value="1"/>
</dbReference>
<dbReference type="Pfam" id="PF00106">
    <property type="entry name" value="adh_short"/>
    <property type="match status" value="1"/>
</dbReference>
<dbReference type="SUPFAM" id="SSF51735">
    <property type="entry name" value="NAD(P)-binding Rossmann-fold domains"/>
    <property type="match status" value="1"/>
</dbReference>
<name>A0AAJ0JQT0_STACA</name>
<dbReference type="GeneID" id="93794684"/>
<organism evidence="5 6">
    <name type="scientific">Staphylococcus carnosus</name>
    <dbReference type="NCBI Taxonomy" id="1281"/>
    <lineage>
        <taxon>Bacteria</taxon>
        <taxon>Bacillati</taxon>
        <taxon>Bacillota</taxon>
        <taxon>Bacilli</taxon>
        <taxon>Bacillales</taxon>
        <taxon>Staphylococcaceae</taxon>
        <taxon>Staphylococcus</taxon>
    </lineage>
</organism>
<gene>
    <name evidence="5" type="ORF">VV61_03620</name>
</gene>
<evidence type="ECO:0000256" key="2">
    <source>
        <dbReference type="ARBA" id="ARBA00022857"/>
    </source>
</evidence>
<dbReference type="GO" id="GO:0016491">
    <property type="term" value="F:oxidoreductase activity"/>
    <property type="evidence" value="ECO:0007669"/>
    <property type="project" value="UniProtKB-KW"/>
</dbReference>
<dbReference type="Proteomes" id="UP000033530">
    <property type="component" value="Unassembled WGS sequence"/>
</dbReference>
<accession>A0AAJ0JQT0</accession>
<reference evidence="5 6" key="1">
    <citation type="submission" date="2015-03" db="EMBL/GenBank/DDBJ databases">
        <title>Draft Genome Sequence of S. carnosus subsp. utilis LTH 7013, Isolated from South Tirolean Ham.</title>
        <authorList>
            <person name="Mueller A."/>
            <person name="Huptas C."/>
            <person name="Wenning M."/>
            <person name="Weiss A."/>
            <person name="Schmidt H."/>
        </authorList>
    </citation>
    <scope>NUCLEOTIDE SEQUENCE [LARGE SCALE GENOMIC DNA]</scope>
    <source>
        <strain evidence="5 6">LTH7013</strain>
    </source>
</reference>
<keyword evidence="2" id="KW-0521">NADP</keyword>
<dbReference type="RefSeq" id="WP_015901472.1">
    <property type="nucleotide sequence ID" value="NZ_BKAO01000004.1"/>
</dbReference>
<dbReference type="PRINTS" id="PR00080">
    <property type="entry name" value="SDRFAMILY"/>
</dbReference>
<protein>
    <submittedName>
        <fullName evidence="5">Short-chain dehydrogenase</fullName>
    </submittedName>
</protein>
<dbReference type="PRINTS" id="PR00081">
    <property type="entry name" value="GDHRDH"/>
</dbReference>
<dbReference type="InterPro" id="IPR020904">
    <property type="entry name" value="Sc_DH/Rdtase_CS"/>
</dbReference>
<evidence type="ECO:0000313" key="5">
    <source>
        <dbReference type="EMBL" id="KKB25703.1"/>
    </source>
</evidence>
<dbReference type="EMBL" id="LAIU01000002">
    <property type="protein sequence ID" value="KKB25703.1"/>
    <property type="molecule type" value="Genomic_DNA"/>
</dbReference>
<dbReference type="Gene3D" id="3.40.50.720">
    <property type="entry name" value="NAD(P)-binding Rossmann-like Domain"/>
    <property type="match status" value="1"/>
</dbReference>
<dbReference type="InterPro" id="IPR036291">
    <property type="entry name" value="NAD(P)-bd_dom_sf"/>
</dbReference>
<comment type="similarity">
    <text evidence="1 4">Belongs to the short-chain dehydrogenases/reductases (SDR) family.</text>
</comment>
<evidence type="ECO:0000256" key="1">
    <source>
        <dbReference type="ARBA" id="ARBA00006484"/>
    </source>
</evidence>
<evidence type="ECO:0000256" key="3">
    <source>
        <dbReference type="ARBA" id="ARBA00023002"/>
    </source>
</evidence>
<dbReference type="InterPro" id="IPR002347">
    <property type="entry name" value="SDR_fam"/>
</dbReference>
<dbReference type="PANTHER" id="PTHR43490:SF99">
    <property type="entry name" value="SHORT-CHAIN DEHYDROGENASE_REDUCTASE"/>
    <property type="match status" value="1"/>
</dbReference>
<proteinExistence type="inferred from homology"/>
<evidence type="ECO:0000313" key="6">
    <source>
        <dbReference type="Proteomes" id="UP000033530"/>
    </source>
</evidence>
<comment type="caution">
    <text evidence="5">The sequence shown here is derived from an EMBL/GenBank/DDBJ whole genome shotgun (WGS) entry which is preliminary data.</text>
</comment>